<organism evidence="4 5">
    <name type="scientific">Aquimarina algicola</name>
    <dbReference type="NCBI Taxonomy" id="2589995"/>
    <lineage>
        <taxon>Bacteria</taxon>
        <taxon>Pseudomonadati</taxon>
        <taxon>Bacteroidota</taxon>
        <taxon>Flavobacteriia</taxon>
        <taxon>Flavobacteriales</taxon>
        <taxon>Flavobacteriaceae</taxon>
        <taxon>Aquimarina</taxon>
    </lineage>
</organism>
<feature type="transmembrane region" description="Helical" evidence="2">
    <location>
        <begin position="464"/>
        <end position="483"/>
    </location>
</feature>
<keyword evidence="2" id="KW-0472">Membrane</keyword>
<feature type="coiled-coil region" evidence="1">
    <location>
        <begin position="433"/>
        <end position="460"/>
    </location>
</feature>
<dbReference type="GO" id="GO:0003677">
    <property type="term" value="F:DNA binding"/>
    <property type="evidence" value="ECO:0007669"/>
    <property type="project" value="InterPro"/>
</dbReference>
<proteinExistence type="predicted"/>
<evidence type="ECO:0000259" key="3">
    <source>
        <dbReference type="PROSITE" id="PS00622"/>
    </source>
</evidence>
<comment type="caution">
    <text evidence="4">The sequence shown here is derived from an EMBL/GenBank/DDBJ whole genome shotgun (WGS) entry which is preliminary data.</text>
</comment>
<dbReference type="SUPFAM" id="SSF46894">
    <property type="entry name" value="C-terminal effector domain of the bipartite response regulators"/>
    <property type="match status" value="1"/>
</dbReference>
<dbReference type="InterPro" id="IPR000792">
    <property type="entry name" value="Tscrpt_reg_LuxR_C"/>
</dbReference>
<feature type="domain" description="HTH luxR-type" evidence="3">
    <location>
        <begin position="594"/>
        <end position="621"/>
    </location>
</feature>
<evidence type="ECO:0000313" key="4">
    <source>
        <dbReference type="EMBL" id="TPN86964.1"/>
    </source>
</evidence>
<dbReference type="Gene3D" id="1.25.40.10">
    <property type="entry name" value="Tetratricopeptide repeat domain"/>
    <property type="match status" value="2"/>
</dbReference>
<evidence type="ECO:0000256" key="2">
    <source>
        <dbReference type="SAM" id="Phobius"/>
    </source>
</evidence>
<keyword evidence="5" id="KW-1185">Reference proteome</keyword>
<dbReference type="PROSITE" id="PS00622">
    <property type="entry name" value="HTH_LUXR_1"/>
    <property type="match status" value="1"/>
</dbReference>
<dbReference type="InterPro" id="IPR019734">
    <property type="entry name" value="TPR_rpt"/>
</dbReference>
<feature type="coiled-coil region" evidence="1">
    <location>
        <begin position="490"/>
        <end position="531"/>
    </location>
</feature>
<dbReference type="OrthoDB" id="9778366at2"/>
<dbReference type="GO" id="GO:0006355">
    <property type="term" value="P:regulation of DNA-templated transcription"/>
    <property type="evidence" value="ECO:0007669"/>
    <property type="project" value="InterPro"/>
</dbReference>
<sequence>MQISIVNRYRHLYRKTYTILLFLLCGFSNIIYSQTEIDSLLQVFDQTQDNLKRLIVLDSLTKRMIESNHDQQFEYLEKTIHLAKKLDDYDLMASKSRFIIQNYIWSGKNDKALQVIEELLTHKEKFKTQKSEAHLLLKRGAVYYNQEQLNKAVSDYNRSSTLFLKTEDSIYAADGMYFAAQVYSNLNDFVKSVNKYKKAHQLYEILGDTNYALYAAIELNDLYSKNGFSQKAIANREKLIKSIQKGNNDDDKYRIQAKVLQSNINDYLKIKDYDSHKKTIDRLEAIFDSVPNGSFKRTLHLLLKGSYTDYLLLNDELAIAKKYLDTCEKLLAKTESPQYYEAKVLILKANYYQKTEDLQKAQTALKKILAKKGKISDIDFHIEAQRMLSEIYVTNGKYKEAFELIKSNSITKDSIYTSNNTNSLLYHQSIFETVQREKEIIKQNAAIQQLENEKEIATTKRNTLLIILAIIIVVAFGVTYYIWRYGKQKRKRLATKIEKNEKELAKFTKQLLEKGDAQEKLVKELEELKSEFGEKQSLKNLQELTTNKILTKDDWYTFREKFVLVHPNFFSRIENKGYKLTKSEERLVAMEKLGLNTGQIANLLVISEDSVMMNRYRLRKKISAPKGAPILEYLEAS</sequence>
<dbReference type="AlphaFoldDB" id="A0A504J8Q0"/>
<evidence type="ECO:0000313" key="5">
    <source>
        <dbReference type="Proteomes" id="UP000315540"/>
    </source>
</evidence>
<protein>
    <recommendedName>
        <fullName evidence="3">HTH luxR-type domain-containing protein</fullName>
    </recommendedName>
</protein>
<accession>A0A504J8Q0</accession>
<dbReference type="SUPFAM" id="SSF48452">
    <property type="entry name" value="TPR-like"/>
    <property type="match status" value="2"/>
</dbReference>
<evidence type="ECO:0000256" key="1">
    <source>
        <dbReference type="SAM" id="Coils"/>
    </source>
</evidence>
<feature type="transmembrane region" description="Helical" evidence="2">
    <location>
        <begin position="12"/>
        <end position="32"/>
    </location>
</feature>
<dbReference type="InterPro" id="IPR016032">
    <property type="entry name" value="Sig_transdc_resp-reg_C-effctor"/>
</dbReference>
<name>A0A504J8Q0_9FLAO</name>
<reference evidence="4 5" key="1">
    <citation type="submission" date="2019-06" db="EMBL/GenBank/DDBJ databases">
        <authorList>
            <person name="Meng X."/>
        </authorList>
    </citation>
    <scope>NUCLEOTIDE SEQUENCE [LARGE SCALE GENOMIC DNA]</scope>
    <source>
        <strain evidence="4 5">M625</strain>
    </source>
</reference>
<dbReference type="EMBL" id="VFWZ01000002">
    <property type="protein sequence ID" value="TPN86964.1"/>
    <property type="molecule type" value="Genomic_DNA"/>
</dbReference>
<keyword evidence="1" id="KW-0175">Coiled coil</keyword>
<keyword evidence="2" id="KW-0812">Transmembrane</keyword>
<gene>
    <name evidence="4" type="ORF">FHK87_05060</name>
</gene>
<dbReference type="Proteomes" id="UP000315540">
    <property type="component" value="Unassembled WGS sequence"/>
</dbReference>
<dbReference type="RefSeq" id="WP_140590805.1">
    <property type="nucleotide sequence ID" value="NZ_VFWZ01000002.1"/>
</dbReference>
<keyword evidence="2" id="KW-1133">Transmembrane helix</keyword>
<dbReference type="InterPro" id="IPR011990">
    <property type="entry name" value="TPR-like_helical_dom_sf"/>
</dbReference>
<dbReference type="SMART" id="SM00028">
    <property type="entry name" value="TPR"/>
    <property type="match status" value="3"/>
</dbReference>